<dbReference type="PATRIC" id="fig|1619118.3.peg.209"/>
<sequence length="341" mass="38700">MKILITGGCGFIGSNFVRYWRKKYPEDEIVVLDKLTYAGHKENLSGIEHKFIQGDICDPSVVAGAMQGADVVVHFAAESHVDRSIIGPGVFIRTNVIGTHVLLEEALRQKIKLFHHVSTDEVFGSLPLDKSELRFNETTNYSPSSPYSASKASSDHLVRAYYRTFGLPITITNTSNNYGPYQDPEKLIPRFVTNLIEGKKVPLMGNGENVRDWCYVEDHCSAMDLVITGALKDQKIIGETFCVGGDSEKSNIEITNILLEIFEKDNSWIEKIQHRLGHDERYAIDSSKIKKMLGWEPGNKLEDRLAETVQWYKDNEWWWKPLKEGRPVIDPDVQLERVSKV</sequence>
<dbReference type="GO" id="GO:0009225">
    <property type="term" value="P:nucleotide-sugar metabolic process"/>
    <property type="evidence" value="ECO:0007669"/>
    <property type="project" value="InterPro"/>
</dbReference>
<reference evidence="9 10" key="1">
    <citation type="journal article" date="2015" name="Nature">
        <title>rRNA introns, odd ribosomes, and small enigmatic genomes across a large radiation of phyla.</title>
        <authorList>
            <person name="Brown C.T."/>
            <person name="Hug L.A."/>
            <person name="Thomas B.C."/>
            <person name="Sharon I."/>
            <person name="Castelle C.J."/>
            <person name="Singh A."/>
            <person name="Wilkins M.J."/>
            <person name="Williams K.H."/>
            <person name="Banfield J.F."/>
        </authorList>
    </citation>
    <scope>NUCLEOTIDE SEQUENCE [LARGE SCALE GENOMIC DNA]</scope>
</reference>
<dbReference type="InterPro" id="IPR036291">
    <property type="entry name" value="NAD(P)-bd_dom_sf"/>
</dbReference>
<name>A0A0G1GVY0_UNCKA</name>
<comment type="similarity">
    <text evidence="3 7">Belongs to the NAD(P)-dependent epimerase/dehydratase family. dTDP-glucose dehydratase subfamily.</text>
</comment>
<keyword evidence="6 7" id="KW-0456">Lyase</keyword>
<protein>
    <recommendedName>
        <fullName evidence="4 7">dTDP-glucose 4,6-dehydratase</fullName>
        <ecNumber evidence="4 7">4.2.1.46</ecNumber>
    </recommendedName>
</protein>
<evidence type="ECO:0000256" key="2">
    <source>
        <dbReference type="ARBA" id="ARBA00001911"/>
    </source>
</evidence>
<dbReference type="EMBL" id="LCGF01000013">
    <property type="protein sequence ID" value="KKT11527.1"/>
    <property type="molecule type" value="Genomic_DNA"/>
</dbReference>
<comment type="cofactor">
    <cofactor evidence="2 7">
        <name>NAD(+)</name>
        <dbReference type="ChEBI" id="CHEBI:57540"/>
    </cofactor>
</comment>
<evidence type="ECO:0000256" key="7">
    <source>
        <dbReference type="RuleBase" id="RU004473"/>
    </source>
</evidence>
<dbReference type="Gene3D" id="3.90.25.10">
    <property type="entry name" value="UDP-galactose 4-epimerase, domain 1"/>
    <property type="match status" value="1"/>
</dbReference>
<dbReference type="EC" id="4.2.1.46" evidence="4 7"/>
<evidence type="ECO:0000313" key="10">
    <source>
        <dbReference type="Proteomes" id="UP000033910"/>
    </source>
</evidence>
<evidence type="ECO:0000259" key="8">
    <source>
        <dbReference type="Pfam" id="PF16363"/>
    </source>
</evidence>
<keyword evidence="5" id="KW-0520">NAD</keyword>
<evidence type="ECO:0000313" key="9">
    <source>
        <dbReference type="EMBL" id="KKT11527.1"/>
    </source>
</evidence>
<dbReference type="CDD" id="cd05246">
    <property type="entry name" value="dTDP_GD_SDR_e"/>
    <property type="match status" value="1"/>
</dbReference>
<dbReference type="SUPFAM" id="SSF51735">
    <property type="entry name" value="NAD(P)-binding Rossmann-fold domains"/>
    <property type="match status" value="1"/>
</dbReference>
<dbReference type="InterPro" id="IPR016040">
    <property type="entry name" value="NAD(P)-bd_dom"/>
</dbReference>
<organism evidence="9 10">
    <name type="scientific">candidate division WWE3 bacterium GW2011_GWB2_43_22</name>
    <dbReference type="NCBI Taxonomy" id="1619118"/>
    <lineage>
        <taxon>Bacteria</taxon>
        <taxon>Katanobacteria</taxon>
    </lineage>
</organism>
<dbReference type="Pfam" id="PF16363">
    <property type="entry name" value="GDP_Man_Dehyd"/>
    <property type="match status" value="1"/>
</dbReference>
<dbReference type="GO" id="GO:0008460">
    <property type="term" value="F:dTDP-glucose 4,6-dehydratase activity"/>
    <property type="evidence" value="ECO:0007669"/>
    <property type="project" value="UniProtKB-EC"/>
</dbReference>
<evidence type="ECO:0000256" key="3">
    <source>
        <dbReference type="ARBA" id="ARBA00008178"/>
    </source>
</evidence>
<dbReference type="PANTHER" id="PTHR43000">
    <property type="entry name" value="DTDP-D-GLUCOSE 4,6-DEHYDRATASE-RELATED"/>
    <property type="match status" value="1"/>
</dbReference>
<comment type="catalytic activity">
    <reaction evidence="1 7">
        <text>dTDP-alpha-D-glucose = dTDP-4-dehydro-6-deoxy-alpha-D-glucose + H2O</text>
        <dbReference type="Rhea" id="RHEA:17221"/>
        <dbReference type="ChEBI" id="CHEBI:15377"/>
        <dbReference type="ChEBI" id="CHEBI:57477"/>
        <dbReference type="ChEBI" id="CHEBI:57649"/>
        <dbReference type="EC" id="4.2.1.46"/>
    </reaction>
</comment>
<accession>A0A0G1GVY0</accession>
<dbReference type="AlphaFoldDB" id="A0A0G1GVY0"/>
<dbReference type="NCBIfam" id="TIGR01181">
    <property type="entry name" value="dTDP_gluc_dehyt"/>
    <property type="match status" value="1"/>
</dbReference>
<dbReference type="Proteomes" id="UP000033910">
    <property type="component" value="Unassembled WGS sequence"/>
</dbReference>
<evidence type="ECO:0000256" key="4">
    <source>
        <dbReference type="ARBA" id="ARBA00011990"/>
    </source>
</evidence>
<gene>
    <name evidence="9" type="ORF">UV89_C0013G0004</name>
</gene>
<evidence type="ECO:0000256" key="1">
    <source>
        <dbReference type="ARBA" id="ARBA00001539"/>
    </source>
</evidence>
<evidence type="ECO:0000256" key="5">
    <source>
        <dbReference type="ARBA" id="ARBA00023027"/>
    </source>
</evidence>
<dbReference type="InterPro" id="IPR005888">
    <property type="entry name" value="dTDP_Gluc_deHydtase"/>
</dbReference>
<comment type="caution">
    <text evidence="9">The sequence shown here is derived from an EMBL/GenBank/DDBJ whole genome shotgun (WGS) entry which is preliminary data.</text>
</comment>
<dbReference type="Gene3D" id="3.40.50.720">
    <property type="entry name" value="NAD(P)-binding Rossmann-like Domain"/>
    <property type="match status" value="1"/>
</dbReference>
<proteinExistence type="inferred from homology"/>
<feature type="domain" description="NAD(P)-binding" evidence="8">
    <location>
        <begin position="4"/>
        <end position="307"/>
    </location>
</feature>
<evidence type="ECO:0000256" key="6">
    <source>
        <dbReference type="ARBA" id="ARBA00023239"/>
    </source>
</evidence>